<dbReference type="OMA" id="AIDYEFH"/>
<dbReference type="PANTHER" id="PTHR36168:SF1">
    <property type="entry name" value="ORC1-LIKE AAA ATPASE DOMAIN-CONTAINING PROTEIN"/>
    <property type="match status" value="1"/>
</dbReference>
<gene>
    <name evidence="3" type="ORF">MVLG_02828</name>
</gene>
<keyword evidence="5" id="KW-1185">Reference proteome</keyword>
<evidence type="ECO:0000313" key="4">
    <source>
        <dbReference type="EnsemblFungi" id="MVLG_02828T0"/>
    </source>
</evidence>
<dbReference type="PANTHER" id="PTHR36168">
    <property type="entry name" value="CHROMOSOME 1, WHOLE GENOME SHOTGUN SEQUENCE"/>
    <property type="match status" value="1"/>
</dbReference>
<evidence type="ECO:0000313" key="5">
    <source>
        <dbReference type="Proteomes" id="UP000017200"/>
    </source>
</evidence>
<evidence type="ECO:0000259" key="2">
    <source>
        <dbReference type="Pfam" id="PF24913"/>
    </source>
</evidence>
<reference evidence="3 5" key="3">
    <citation type="journal article" date="2015" name="BMC Genomics">
        <title>Sex and parasites: genomic and transcriptomic analysis of Microbotryum lychnidis-dioicae, the biotrophic and plant-castrating anther smut fungus.</title>
        <authorList>
            <person name="Perlin M.H."/>
            <person name="Amselem J."/>
            <person name="Fontanillas E."/>
            <person name="Toh S.S."/>
            <person name="Chen Z."/>
            <person name="Goldberg J."/>
            <person name="Duplessis S."/>
            <person name="Henrissat B."/>
            <person name="Young S."/>
            <person name="Zeng Q."/>
            <person name="Aguileta G."/>
            <person name="Petit E."/>
            <person name="Badouin H."/>
            <person name="Andrews J."/>
            <person name="Razeeq D."/>
            <person name="Gabaldon T."/>
            <person name="Quesneville H."/>
            <person name="Giraud T."/>
            <person name="Hood M.E."/>
            <person name="Schultz D.J."/>
            <person name="Cuomo C.A."/>
        </authorList>
    </citation>
    <scope>NUCLEOTIDE SEQUENCE [LARGE SCALE GENOMIC DNA]</scope>
    <source>
        <strain evidence="5">p1A1 Lamole</strain>
        <strain evidence="3">P1A1 Lamole</strain>
    </source>
</reference>
<feature type="compositionally biased region" description="Basic and acidic residues" evidence="1">
    <location>
        <begin position="617"/>
        <end position="626"/>
    </location>
</feature>
<evidence type="ECO:0000313" key="3">
    <source>
        <dbReference type="EMBL" id="KDE06941.1"/>
    </source>
</evidence>
<protein>
    <recommendedName>
        <fullName evidence="2">AAA protein C-terminal winged helix domain-containing protein</fullName>
    </recommendedName>
</protein>
<evidence type="ECO:0000256" key="1">
    <source>
        <dbReference type="SAM" id="MobiDB-lite"/>
    </source>
</evidence>
<name>U5H6C5_USTV1</name>
<dbReference type="EnsemblFungi" id="MVLG_02828T0">
    <property type="protein sequence ID" value="MVLG_02828T0"/>
    <property type="gene ID" value="MVLG_02828"/>
</dbReference>
<dbReference type="HOGENOM" id="CLU_021105_0_0_1"/>
<proteinExistence type="predicted"/>
<dbReference type="Proteomes" id="UP000017200">
    <property type="component" value="Unassembled WGS sequence"/>
</dbReference>
<dbReference type="AlphaFoldDB" id="U5H6C5"/>
<feature type="region of interest" description="Disordered" evidence="1">
    <location>
        <begin position="57"/>
        <end position="115"/>
    </location>
</feature>
<reference evidence="3" key="2">
    <citation type="submission" date="2010-11" db="EMBL/GenBank/DDBJ databases">
        <authorList>
            <consortium name="The Broad Institute Genome Sequencing Platform"/>
            <person name="Earl A."/>
            <person name="Ward D."/>
            <person name="Feldgarden M."/>
            <person name="Gevers D."/>
            <person name="Butler R."/>
            <person name="Young S.K."/>
            <person name="Zeng Q."/>
            <person name="Gargeya S."/>
            <person name="Fitzgerald M."/>
            <person name="Haas B."/>
            <person name="Abouelleil A."/>
            <person name="Alvarado L."/>
            <person name="Arachchi H.M."/>
            <person name="Berlin A."/>
            <person name="Brown A."/>
            <person name="Chapman S.B."/>
            <person name="Chen Z."/>
            <person name="Dunbar C."/>
            <person name="Freedman E."/>
            <person name="Gearin G."/>
            <person name="Gellesch M."/>
            <person name="Goldberg J."/>
            <person name="Griggs A."/>
            <person name="Gujja S."/>
            <person name="Heilman E."/>
            <person name="Heiman D."/>
            <person name="Howarth C."/>
            <person name="Larson L."/>
            <person name="Lui A."/>
            <person name="MacDonald P.J.P."/>
            <person name="Mehta T."/>
            <person name="Montmayeur A."/>
            <person name="Murphy C."/>
            <person name="Neiman D."/>
            <person name="Pearson M."/>
            <person name="Priest M."/>
            <person name="Roberts A."/>
            <person name="Saif S."/>
            <person name="Shea T."/>
            <person name="Shenoy N."/>
            <person name="Sisk P."/>
            <person name="Stolte C."/>
            <person name="Sykes S."/>
            <person name="White J."/>
            <person name="Yandava C."/>
            <person name="Wortman J."/>
            <person name="Nusbaum C."/>
            <person name="Birren B."/>
        </authorList>
    </citation>
    <scope>NUCLEOTIDE SEQUENCE</scope>
    <source>
        <strain evidence="3">P1A1 Lamole</strain>
    </source>
</reference>
<dbReference type="STRING" id="683840.U5H6C5"/>
<reference evidence="4" key="4">
    <citation type="submission" date="2015-06" db="UniProtKB">
        <authorList>
            <consortium name="EnsemblFungi"/>
        </authorList>
    </citation>
    <scope>IDENTIFICATION</scope>
</reference>
<feature type="region of interest" description="Disordered" evidence="1">
    <location>
        <begin position="617"/>
        <end position="654"/>
    </location>
</feature>
<dbReference type="Pfam" id="PF24913">
    <property type="entry name" value="WHD_AAA_fung"/>
    <property type="match status" value="1"/>
</dbReference>
<dbReference type="SUPFAM" id="SSF52540">
    <property type="entry name" value="P-loop containing nucleoside triphosphate hydrolases"/>
    <property type="match status" value="1"/>
</dbReference>
<feature type="domain" description="AAA protein C-terminal winged helix" evidence="2">
    <location>
        <begin position="433"/>
        <end position="589"/>
    </location>
</feature>
<dbReference type="InParanoid" id="U5H6C5"/>
<dbReference type="EMBL" id="GL541665">
    <property type="protein sequence ID" value="KDE06941.1"/>
    <property type="molecule type" value="Genomic_DNA"/>
</dbReference>
<organism evidence="3">
    <name type="scientific">Microbotryum lychnidis-dioicae (strain p1A1 Lamole / MvSl-1064)</name>
    <name type="common">Anther smut fungus</name>
    <dbReference type="NCBI Taxonomy" id="683840"/>
    <lineage>
        <taxon>Eukaryota</taxon>
        <taxon>Fungi</taxon>
        <taxon>Dikarya</taxon>
        <taxon>Basidiomycota</taxon>
        <taxon>Pucciniomycotina</taxon>
        <taxon>Microbotryomycetes</taxon>
        <taxon>Microbotryales</taxon>
        <taxon>Microbotryaceae</taxon>
        <taxon>Microbotryum</taxon>
    </lineage>
</organism>
<dbReference type="InterPro" id="IPR056808">
    <property type="entry name" value="HTH_AAA"/>
</dbReference>
<feature type="compositionally biased region" description="Gly residues" evidence="1">
    <location>
        <begin position="91"/>
        <end position="111"/>
    </location>
</feature>
<sequence>MKVRCVNNIPARALLLSSSSTTIRPSLVLCAFRPPNRFAPIRTYNSTPTTRAQSFIQAGPQIGSQNNFDLRDDHEEEPQSGGNSSTARPAGGEGGLGGKGPASGNGKGSGNGKSWTSGLESAAATGAGIILLAVAGLCYHKWYKWEAYRKMRRAFAKGYDPVLALASAAVYDEQGGLVPGRVVRKEQEYIQKFVNGEISGEYLLLMGPKGVGKTSMIVDAMVNNQADGCAMMEAHEDAEVFRLRLGKALDFEYNEDSFAGLFSRKDPREAGPCLDIERALAKLEKVAISFRKDRGRPMVLVFNNIHFVHDDPEGHALLHMLQQRAESWAQAGVCTVIFSSDDFHVYRHLKKNASRMHVLSIRDLTPLETHTFLRGTHEKAFPEDGEVGWNESWRIWDLIGGRLSYLNRVARRKDMLEAAEEMIEQEKEWLHHRLGLIPDHDDDVMDEQKVSSCSMLLFQHFAKMAEEAEPLLNRNTINSVVPSLGTEEALEGKVMKEEEETLGQQLEDDLVNSLTPEMDPFVSYREARVIMTRPDYLIDHDRHNIVNINSHHQVRPDSRMMLTVFRRIAKEEGFDQDLQDVRDRVDQIESLHRTAELTVKKDDADLGGFLRLRVGEYRKEHDKPDADSDGGESGVGEVGARTPKVDEEEDARLV</sequence>
<reference evidence="5" key="1">
    <citation type="submission" date="2010-11" db="EMBL/GenBank/DDBJ databases">
        <title>The genome sequence of Microbotryum violaceum strain p1A1 Lamole.</title>
        <authorList>
            <person name="Cuomo C."/>
            <person name="Perlin M."/>
            <person name="Young S.K."/>
            <person name="Zeng Q."/>
            <person name="Gargeya S."/>
            <person name="Alvarado L."/>
            <person name="Berlin A."/>
            <person name="Chapman S.B."/>
            <person name="Chen Z."/>
            <person name="Freedman E."/>
            <person name="Gellesch M."/>
            <person name="Goldberg J."/>
            <person name="Griggs A."/>
            <person name="Gujja S."/>
            <person name="Heilman E."/>
            <person name="Heiman D."/>
            <person name="Howarth C."/>
            <person name="Mehta T."/>
            <person name="Neiman D."/>
            <person name="Pearson M."/>
            <person name="Roberts A."/>
            <person name="Saif S."/>
            <person name="Shea T."/>
            <person name="Shenoy N."/>
            <person name="Sisk P."/>
            <person name="Stolte C."/>
            <person name="Sykes S."/>
            <person name="White J."/>
            <person name="Yandava C."/>
            <person name="Haas B."/>
            <person name="Nusbaum C."/>
            <person name="Birren B."/>
        </authorList>
    </citation>
    <scope>NUCLEOTIDE SEQUENCE [LARGE SCALE GENOMIC DNA]</scope>
    <source>
        <strain evidence="5">p1A1 Lamole</strain>
    </source>
</reference>
<dbReference type="EMBL" id="AEIJ01000269">
    <property type="status" value="NOT_ANNOTATED_CDS"/>
    <property type="molecule type" value="Genomic_DNA"/>
</dbReference>
<dbReference type="OrthoDB" id="511599at2759"/>
<dbReference type="InterPro" id="IPR027417">
    <property type="entry name" value="P-loop_NTPase"/>
</dbReference>
<feature type="compositionally biased region" description="Polar residues" evidence="1">
    <location>
        <begin position="57"/>
        <end position="68"/>
    </location>
</feature>
<accession>U5H6C5</accession>